<dbReference type="RefSeq" id="WP_074874377.1">
    <property type="nucleotide sequence ID" value="NZ_FNTF01000002.1"/>
</dbReference>
<protein>
    <submittedName>
        <fullName evidence="1">Uncharacterized protein</fullName>
    </submittedName>
</protein>
<sequence length="182" mass="19855">MMSGRVGQLGELRIWYNEPHVAFCSLFDVEESVLSFSNVRFNNSVERSLVLEVMLPRGGRTIYGLLGLRYFPSYGSMISIKVTKQACASKVYQDSLISDFETVNVGLPTMYANASVAGLKRAFSDGLDVGPGLIEICYAAFGDVSSNEQIFEKMGYSLANLLSLQLDEISIDAVGALLLVGK</sequence>
<proteinExistence type="predicted"/>
<name>A0A1H4X508_9PSED</name>
<gene>
    <name evidence="1" type="ORF">SAMN04490185_2550</name>
</gene>
<evidence type="ECO:0000313" key="1">
    <source>
        <dbReference type="EMBL" id="SED00653.1"/>
    </source>
</evidence>
<dbReference type="Proteomes" id="UP000183114">
    <property type="component" value="Unassembled WGS sequence"/>
</dbReference>
<reference evidence="1 2" key="1">
    <citation type="submission" date="2016-10" db="EMBL/GenBank/DDBJ databases">
        <authorList>
            <person name="de Groot N.N."/>
        </authorList>
    </citation>
    <scope>NUCLEOTIDE SEQUENCE [LARGE SCALE GENOMIC DNA]</scope>
    <source>
        <strain evidence="1 2">BS3655</strain>
    </source>
</reference>
<dbReference type="AlphaFoldDB" id="A0A1H4X508"/>
<accession>A0A1H4X508</accession>
<organism evidence="1 2">
    <name type="scientific">Pseudomonas frederiksbergensis</name>
    <dbReference type="NCBI Taxonomy" id="104087"/>
    <lineage>
        <taxon>Bacteria</taxon>
        <taxon>Pseudomonadati</taxon>
        <taxon>Pseudomonadota</taxon>
        <taxon>Gammaproteobacteria</taxon>
        <taxon>Pseudomonadales</taxon>
        <taxon>Pseudomonadaceae</taxon>
        <taxon>Pseudomonas</taxon>
    </lineage>
</organism>
<dbReference type="EMBL" id="FNTF01000002">
    <property type="protein sequence ID" value="SED00653.1"/>
    <property type="molecule type" value="Genomic_DNA"/>
</dbReference>
<evidence type="ECO:0000313" key="2">
    <source>
        <dbReference type="Proteomes" id="UP000183114"/>
    </source>
</evidence>